<evidence type="ECO:0000256" key="4">
    <source>
        <dbReference type="ARBA" id="ARBA00022679"/>
    </source>
</evidence>
<evidence type="ECO:0000313" key="8">
    <source>
        <dbReference type="Proteomes" id="UP000030063"/>
    </source>
</evidence>
<dbReference type="PANTHER" id="PTHR43293:SF1">
    <property type="entry name" value="ACETATE COA-TRANSFERASE YDIF"/>
    <property type="match status" value="1"/>
</dbReference>
<comment type="catalytic activity">
    <reaction evidence="1">
        <text>3-oxoadipate + succinyl-CoA = 3-oxoadipyl-CoA + succinate</text>
        <dbReference type="Rhea" id="RHEA:12048"/>
        <dbReference type="ChEBI" id="CHEBI:15775"/>
        <dbReference type="ChEBI" id="CHEBI:30031"/>
        <dbReference type="ChEBI" id="CHEBI:57292"/>
        <dbReference type="ChEBI" id="CHEBI:57348"/>
        <dbReference type="EC" id="2.8.3.6"/>
    </reaction>
</comment>
<comment type="function">
    <text evidence="5">CoA transferase having broad substrate specificity for short-chain acyl-CoA thioesters with the activity decreasing when the length of the carboxylic acid chain exceeds four carbons.</text>
</comment>
<dbReference type="InterPro" id="IPR014388">
    <property type="entry name" value="3-oxoacid_CoA-transferase"/>
</dbReference>
<keyword evidence="8" id="KW-1185">Reference proteome</keyword>
<dbReference type="SMART" id="SM00882">
    <property type="entry name" value="CoA_trans"/>
    <property type="match status" value="2"/>
</dbReference>
<dbReference type="EC" id="2.8.3.8" evidence="5"/>
<evidence type="ECO:0000256" key="1">
    <source>
        <dbReference type="ARBA" id="ARBA00001447"/>
    </source>
</evidence>
<accession>A0A0A1YP73</accession>
<dbReference type="STRING" id="1395571.TMS3_0100330"/>
<name>A0A0A1YP73_9PSED</name>
<dbReference type="PANTHER" id="PTHR43293">
    <property type="entry name" value="ACETATE COA-TRANSFERASE YDIF"/>
    <property type="match status" value="1"/>
</dbReference>
<gene>
    <name evidence="7" type="ORF">TMS3_0100330</name>
</gene>
<evidence type="ECO:0000256" key="5">
    <source>
        <dbReference type="PIRNR" id="PIRNR000858"/>
    </source>
</evidence>
<comment type="similarity">
    <text evidence="3 5">Belongs to the 3-oxoacid CoA-transferase family.</text>
</comment>
<comment type="catalytic activity">
    <reaction evidence="5">
        <text>an acyl-CoA + acetate = a carboxylate + acetyl-CoA</text>
        <dbReference type="Rhea" id="RHEA:13381"/>
        <dbReference type="ChEBI" id="CHEBI:29067"/>
        <dbReference type="ChEBI" id="CHEBI:30089"/>
        <dbReference type="ChEBI" id="CHEBI:57288"/>
        <dbReference type="ChEBI" id="CHEBI:58342"/>
        <dbReference type="EC" id="2.8.3.8"/>
    </reaction>
</comment>
<dbReference type="InterPro" id="IPR037171">
    <property type="entry name" value="NagB/RpiA_transferase-like"/>
</dbReference>
<dbReference type="PIRSF" id="PIRSF000858">
    <property type="entry name" value="SCOT-t"/>
    <property type="match status" value="1"/>
</dbReference>
<dbReference type="GO" id="GO:0008775">
    <property type="term" value="F:acetate CoA-transferase activity"/>
    <property type="evidence" value="ECO:0007669"/>
    <property type="project" value="UniProtKB-EC"/>
</dbReference>
<organism evidence="7 8">
    <name type="scientific">Pseudomonas taeanensis MS-3</name>
    <dbReference type="NCBI Taxonomy" id="1395571"/>
    <lineage>
        <taxon>Bacteria</taxon>
        <taxon>Pseudomonadati</taxon>
        <taxon>Pseudomonadota</taxon>
        <taxon>Gammaproteobacteria</taxon>
        <taxon>Pseudomonadales</taxon>
        <taxon>Pseudomonadaceae</taxon>
        <taxon>Pseudomonas</taxon>
    </lineage>
</organism>
<dbReference type="InterPro" id="IPR004165">
    <property type="entry name" value="CoA_trans_fam_I"/>
</dbReference>
<dbReference type="UniPathway" id="UPA00157">
    <property type="reaction ID" value="UER00262"/>
</dbReference>
<reference evidence="7 8" key="1">
    <citation type="journal article" date="2014" name="Genome Announc.">
        <title>Draft Genome Sequence of Petroleum Oil-Degrading Marine Bacterium Pseudomonas taeanensis Strain MS-3, Isolated from a Crude Oil-Contaminated Seashore.</title>
        <authorList>
            <person name="Lee S.Y."/>
            <person name="Kim S.H."/>
            <person name="Lee D.G."/>
            <person name="Shin S."/>
            <person name="Yun S.H."/>
            <person name="Choi C.W."/>
            <person name="Chung Y.H."/>
            <person name="Choi J.S."/>
            <person name="Kahng H.Y."/>
            <person name="Kim S.I."/>
        </authorList>
    </citation>
    <scope>NUCLEOTIDE SEQUENCE [LARGE SCALE GENOMIC DNA]</scope>
    <source>
        <strain evidence="7 8">MS-3</strain>
    </source>
</reference>
<evidence type="ECO:0000256" key="3">
    <source>
        <dbReference type="ARBA" id="ARBA00007154"/>
    </source>
</evidence>
<dbReference type="SUPFAM" id="SSF100950">
    <property type="entry name" value="NagB/RpiA/CoA transferase-like"/>
    <property type="match status" value="2"/>
</dbReference>
<evidence type="ECO:0000313" key="7">
    <source>
        <dbReference type="EMBL" id="KFX70424.1"/>
    </source>
</evidence>
<sequence>MSKIMSAAAAVARIADNANVATGGFVGIGFAEEIAIALEQRFLAEQAPRDLTLVYAAGQGDGKGRGLNHLAHEGLVRRVIGGHWGLVPGLQKLAVENRIEAYNLPQGVISQLFRDIAAGKPGQLSKVGLGTFVDPEFGGGKLNARTTAELVRRMPIDGVDYLFYPTLPIHVAIIRATSADPDGNLSMEREALTIESLAIAMAAHNSGGLVIAQVERIVERGSLNPREVKVPGILVDCVVVAQPDNHQQTFATAYNPAFAAETRVSMDSLSPMPLDVRKLIARRAALELSAGAVVNLGIGMPEGVAAVAAEEGMIERLTLTAEPGVIGGVPASGLDFGAASNHSALIDQPYQFDFYDGGGLDLAVLGLAQADAAGNLNVSKFGARLAGAGGFINISQNAKRVVFVGTFSAGAQDIRIEGGQLHIIQDGEVRKFVAEVEHRTFAGHQAAERGQPVLYVTERCVFQLTLDGLELIEIAPGVDLQRDILARMDFQPIIRQPKLMDARLFAEAAIGLCQRLGQSDDA</sequence>
<dbReference type="OrthoDB" id="9805230at2"/>
<feature type="active site" description="5-glutamyl coenzyme A thioester intermediate" evidence="6">
    <location>
        <position position="322"/>
    </location>
</feature>
<evidence type="ECO:0000256" key="2">
    <source>
        <dbReference type="ARBA" id="ARBA00005114"/>
    </source>
</evidence>
<dbReference type="eggNOG" id="COG4670">
    <property type="taxonomic scope" value="Bacteria"/>
</dbReference>
<comment type="caution">
    <text evidence="7">The sequence shown here is derived from an EMBL/GenBank/DDBJ whole genome shotgun (WGS) entry which is preliminary data.</text>
</comment>
<dbReference type="AlphaFoldDB" id="A0A0A1YP73"/>
<dbReference type="GO" id="GO:0047569">
    <property type="term" value="F:3-oxoadipate CoA-transferase activity"/>
    <property type="evidence" value="ECO:0007669"/>
    <property type="project" value="UniProtKB-EC"/>
</dbReference>
<keyword evidence="4 5" id="KW-0808">Transferase</keyword>
<dbReference type="Proteomes" id="UP000030063">
    <property type="component" value="Unassembled WGS sequence"/>
</dbReference>
<dbReference type="GO" id="GO:0046952">
    <property type="term" value="P:ketone body catabolic process"/>
    <property type="evidence" value="ECO:0007669"/>
    <property type="project" value="InterPro"/>
</dbReference>
<dbReference type="EMBL" id="AWSQ01000001">
    <property type="protein sequence ID" value="KFX70424.1"/>
    <property type="molecule type" value="Genomic_DNA"/>
</dbReference>
<dbReference type="Pfam" id="PF01144">
    <property type="entry name" value="CoA_trans"/>
    <property type="match status" value="1"/>
</dbReference>
<dbReference type="Gene3D" id="3.40.1080.10">
    <property type="entry name" value="Glutaconate Coenzyme A-transferase"/>
    <property type="match status" value="2"/>
</dbReference>
<protein>
    <recommendedName>
        <fullName evidence="5">Acetate CoA-transferase YdiF</fullName>
        <ecNumber evidence="5">2.8.3.8</ecNumber>
    </recommendedName>
</protein>
<evidence type="ECO:0000256" key="6">
    <source>
        <dbReference type="PIRSR" id="PIRSR000858-1"/>
    </source>
</evidence>
<dbReference type="RefSeq" id="WP_025163237.1">
    <property type="nucleotide sequence ID" value="NZ_AWSQ01000001.1"/>
</dbReference>
<proteinExistence type="inferred from homology"/>
<dbReference type="GO" id="GO:0042952">
    <property type="term" value="P:beta-ketoadipate pathway"/>
    <property type="evidence" value="ECO:0007669"/>
    <property type="project" value="UniProtKB-UniPathway"/>
</dbReference>
<comment type="pathway">
    <text evidence="2">Aromatic compound metabolism; beta-ketoadipate pathway; acetyl-CoA and succinyl-CoA from 3-oxoadipate: step 1/2.</text>
</comment>